<feature type="domain" description="C2H2-type" evidence="3">
    <location>
        <begin position="3"/>
        <end position="31"/>
    </location>
</feature>
<feature type="compositionally biased region" description="Basic and acidic residues" evidence="2">
    <location>
        <begin position="20"/>
        <end position="30"/>
    </location>
</feature>
<dbReference type="InterPro" id="IPR036236">
    <property type="entry name" value="Znf_C2H2_sf"/>
</dbReference>
<dbReference type="Proteomes" id="UP000515135">
    <property type="component" value="Unplaced"/>
</dbReference>
<dbReference type="GeneID" id="109476021"/>
<feature type="compositionally biased region" description="Acidic residues" evidence="2">
    <location>
        <begin position="73"/>
        <end position="125"/>
    </location>
</feature>
<dbReference type="SUPFAM" id="SSF57667">
    <property type="entry name" value="beta-beta-alpha zinc fingers"/>
    <property type="match status" value="1"/>
</dbReference>
<feature type="compositionally biased region" description="Acidic residues" evidence="2">
    <location>
        <begin position="135"/>
        <end position="151"/>
    </location>
</feature>
<keyword evidence="4" id="KW-1185">Reference proteome</keyword>
<keyword evidence="1" id="KW-0862">Zinc</keyword>
<evidence type="ECO:0000313" key="5">
    <source>
        <dbReference type="RefSeq" id="XP_019632391.1"/>
    </source>
</evidence>
<evidence type="ECO:0000313" key="4">
    <source>
        <dbReference type="Proteomes" id="UP000515135"/>
    </source>
</evidence>
<dbReference type="PROSITE" id="PS00028">
    <property type="entry name" value="ZINC_FINGER_C2H2_1"/>
    <property type="match status" value="1"/>
</dbReference>
<dbReference type="KEGG" id="bbel:109476021"/>
<gene>
    <name evidence="5" type="primary">LOC109476021</name>
</gene>
<protein>
    <submittedName>
        <fullName evidence="5">Dentin sialophosphoprotein-like</fullName>
    </submittedName>
</protein>
<dbReference type="Gene3D" id="3.30.160.60">
    <property type="entry name" value="Classic Zinc Finger"/>
    <property type="match status" value="1"/>
</dbReference>
<dbReference type="RefSeq" id="XP_019632391.1">
    <property type="nucleotide sequence ID" value="XM_019776832.1"/>
</dbReference>
<proteinExistence type="predicted"/>
<sequence length="222" mass="25368">MSFVCEVCDKEFARKFNLDRHQETKHRDESAVTSEEVVVDPETGSCRKRDVFDDDSDMSHDHETDALDSSPDKEDEEDTDDEDEASVMSEDEVTVSDEDESVVDSEEADSTTETDSDQSDSESDASSDVSSDPASPDDNEEYGYDSGDEEEEWTLFRDWTIRLTQEPGDVPQRVIKETKRAGKKIYLVEFAALPRYGYNIEYSKNWVPEQTLMKKYGYLVLK</sequence>
<dbReference type="OrthoDB" id="10402298at2759"/>
<dbReference type="GO" id="GO:0008270">
    <property type="term" value="F:zinc ion binding"/>
    <property type="evidence" value="ECO:0007669"/>
    <property type="project" value="UniProtKB-KW"/>
</dbReference>
<feature type="compositionally biased region" description="Basic and acidic residues" evidence="2">
    <location>
        <begin position="45"/>
        <end position="65"/>
    </location>
</feature>
<dbReference type="PROSITE" id="PS50157">
    <property type="entry name" value="ZINC_FINGER_C2H2_2"/>
    <property type="match status" value="1"/>
</dbReference>
<evidence type="ECO:0000256" key="1">
    <source>
        <dbReference type="PROSITE-ProRule" id="PRU00042"/>
    </source>
</evidence>
<evidence type="ECO:0000259" key="3">
    <source>
        <dbReference type="PROSITE" id="PS50157"/>
    </source>
</evidence>
<keyword evidence="1" id="KW-0479">Metal-binding</keyword>
<organism evidence="4 5">
    <name type="scientific">Branchiostoma belcheri</name>
    <name type="common">Amphioxus</name>
    <dbReference type="NCBI Taxonomy" id="7741"/>
    <lineage>
        <taxon>Eukaryota</taxon>
        <taxon>Metazoa</taxon>
        <taxon>Chordata</taxon>
        <taxon>Cephalochordata</taxon>
        <taxon>Leptocardii</taxon>
        <taxon>Amphioxiformes</taxon>
        <taxon>Branchiostomatidae</taxon>
        <taxon>Branchiostoma</taxon>
    </lineage>
</organism>
<evidence type="ECO:0000256" key="2">
    <source>
        <dbReference type="SAM" id="MobiDB-lite"/>
    </source>
</evidence>
<dbReference type="AlphaFoldDB" id="A0A6P4ZRY5"/>
<reference evidence="5" key="1">
    <citation type="submission" date="2025-08" db="UniProtKB">
        <authorList>
            <consortium name="RefSeq"/>
        </authorList>
    </citation>
    <scope>IDENTIFICATION</scope>
    <source>
        <tissue evidence="5">Gonad</tissue>
    </source>
</reference>
<dbReference type="SMART" id="SM00355">
    <property type="entry name" value="ZnF_C2H2"/>
    <property type="match status" value="1"/>
</dbReference>
<dbReference type="InterPro" id="IPR013087">
    <property type="entry name" value="Znf_C2H2_type"/>
</dbReference>
<keyword evidence="1" id="KW-0863">Zinc-finger</keyword>
<feature type="region of interest" description="Disordered" evidence="2">
    <location>
        <begin position="20"/>
        <end position="151"/>
    </location>
</feature>
<accession>A0A6P4ZRY5</accession>
<name>A0A6P4ZRY5_BRABE</name>